<dbReference type="RefSeq" id="WP_186818090.1">
    <property type="nucleotide sequence ID" value="NZ_BJYZ01000021.1"/>
</dbReference>
<keyword evidence="5 12" id="KW-0560">Oxidoreductase</keyword>
<name>A0A512DVN6_9PROT</name>
<dbReference type="InterPro" id="IPR046373">
    <property type="entry name" value="Acyl-CoA_Oxase/DH_mid-dom_sf"/>
</dbReference>
<feature type="domain" description="Acyl-CoA oxidase/dehydrogenase middle" evidence="14">
    <location>
        <begin position="120"/>
        <end position="215"/>
    </location>
</feature>
<feature type="domain" description="Acyl-CoA dehydrogenase/oxidase C-terminal" evidence="13">
    <location>
        <begin position="227"/>
        <end position="375"/>
    </location>
</feature>
<dbReference type="SUPFAM" id="SSF56645">
    <property type="entry name" value="Acyl-CoA dehydrogenase NM domain-like"/>
    <property type="match status" value="1"/>
</dbReference>
<dbReference type="InterPro" id="IPR006091">
    <property type="entry name" value="Acyl-CoA_Oxase/DH_mid-dom"/>
</dbReference>
<dbReference type="FunFam" id="2.40.110.10:FF:000009">
    <property type="entry name" value="Acyl-CoA dehydrogenase"/>
    <property type="match status" value="1"/>
</dbReference>
<comment type="cofactor">
    <cofactor evidence="1 12">
        <name>FAD</name>
        <dbReference type="ChEBI" id="CHEBI:57692"/>
    </cofactor>
</comment>
<dbReference type="InterPro" id="IPR013786">
    <property type="entry name" value="AcylCoA_DH/ox_N"/>
</dbReference>
<evidence type="ECO:0000313" key="16">
    <source>
        <dbReference type="EMBL" id="GEO40496.1"/>
    </source>
</evidence>
<evidence type="ECO:0000256" key="9">
    <source>
        <dbReference type="ARBA" id="ARBA00067292"/>
    </source>
</evidence>
<evidence type="ECO:0000256" key="12">
    <source>
        <dbReference type="RuleBase" id="RU362125"/>
    </source>
</evidence>
<dbReference type="Pfam" id="PF02770">
    <property type="entry name" value="Acyl-CoA_dh_M"/>
    <property type="match status" value="1"/>
</dbReference>
<evidence type="ECO:0000256" key="8">
    <source>
        <dbReference type="ARBA" id="ARBA00066461"/>
    </source>
</evidence>
<dbReference type="Pfam" id="PF02771">
    <property type="entry name" value="Acyl-CoA_dh_N"/>
    <property type="match status" value="1"/>
</dbReference>
<dbReference type="EMBL" id="BJYZ01000021">
    <property type="protein sequence ID" value="GEO40496.1"/>
    <property type="molecule type" value="Genomic_DNA"/>
</dbReference>
<dbReference type="Pfam" id="PF00441">
    <property type="entry name" value="Acyl-CoA_dh_1"/>
    <property type="match status" value="1"/>
</dbReference>
<evidence type="ECO:0000256" key="1">
    <source>
        <dbReference type="ARBA" id="ARBA00001974"/>
    </source>
</evidence>
<dbReference type="EC" id="3.13.1.4" evidence="8"/>
<protein>
    <recommendedName>
        <fullName evidence="10">3-sulfinopropanoyl-CoA desulfinase</fullName>
        <ecNumber evidence="7">1.3.8.11</ecNumber>
        <ecNumber evidence="8">3.13.1.4</ecNumber>
    </recommendedName>
    <alternativeName>
        <fullName evidence="11">3-sulfinopropionyl coenzyme A desulfinase</fullName>
    </alternativeName>
    <alternativeName>
        <fullName evidence="9">Cyclohexane-1-carbonyl-CoA dehydrogenase</fullName>
    </alternativeName>
</protein>
<dbReference type="FunFam" id="1.10.540.10:FF:000002">
    <property type="entry name" value="Acyl-CoA dehydrogenase FadE19"/>
    <property type="match status" value="1"/>
</dbReference>
<dbReference type="AlphaFoldDB" id="A0A512DVN6"/>
<evidence type="ECO:0000256" key="11">
    <source>
        <dbReference type="ARBA" id="ARBA00075603"/>
    </source>
</evidence>
<evidence type="ECO:0000313" key="17">
    <source>
        <dbReference type="Proteomes" id="UP000321523"/>
    </source>
</evidence>
<dbReference type="InterPro" id="IPR009075">
    <property type="entry name" value="AcylCo_DH/oxidase_C"/>
</dbReference>
<dbReference type="PANTHER" id="PTHR43884">
    <property type="entry name" value="ACYL-COA DEHYDROGENASE"/>
    <property type="match status" value="1"/>
</dbReference>
<dbReference type="PROSITE" id="PS00073">
    <property type="entry name" value="ACYL_COA_DH_2"/>
    <property type="match status" value="1"/>
</dbReference>
<dbReference type="GO" id="GO:0050660">
    <property type="term" value="F:flavin adenine dinucleotide binding"/>
    <property type="evidence" value="ECO:0007669"/>
    <property type="project" value="InterPro"/>
</dbReference>
<proteinExistence type="inferred from homology"/>
<dbReference type="FunFam" id="1.20.140.10:FF:000004">
    <property type="entry name" value="Acyl-CoA dehydrogenase FadE25"/>
    <property type="match status" value="1"/>
</dbReference>
<dbReference type="PROSITE" id="PS00072">
    <property type="entry name" value="ACYL_COA_DH_1"/>
    <property type="match status" value="1"/>
</dbReference>
<organism evidence="16 17">
    <name type="scientific">Skermanella aerolata</name>
    <dbReference type="NCBI Taxonomy" id="393310"/>
    <lineage>
        <taxon>Bacteria</taxon>
        <taxon>Pseudomonadati</taxon>
        <taxon>Pseudomonadota</taxon>
        <taxon>Alphaproteobacteria</taxon>
        <taxon>Rhodospirillales</taxon>
        <taxon>Azospirillaceae</taxon>
        <taxon>Skermanella</taxon>
    </lineage>
</organism>
<evidence type="ECO:0000256" key="7">
    <source>
        <dbReference type="ARBA" id="ARBA00066361"/>
    </source>
</evidence>
<dbReference type="PIRSF" id="PIRSF016578">
    <property type="entry name" value="HsaA"/>
    <property type="match status" value="1"/>
</dbReference>
<keyword evidence="17" id="KW-1185">Reference proteome</keyword>
<comment type="similarity">
    <text evidence="2 12">Belongs to the acyl-CoA dehydrogenase family.</text>
</comment>
<reference evidence="16 17" key="1">
    <citation type="submission" date="2019-07" db="EMBL/GenBank/DDBJ databases">
        <title>Whole genome shotgun sequence of Skermanella aerolata NBRC 106429.</title>
        <authorList>
            <person name="Hosoyama A."/>
            <person name="Uohara A."/>
            <person name="Ohji S."/>
            <person name="Ichikawa N."/>
        </authorList>
    </citation>
    <scope>NUCLEOTIDE SEQUENCE [LARGE SCALE GENOMIC DNA]</scope>
    <source>
        <strain evidence="16 17">NBRC 106429</strain>
    </source>
</reference>
<evidence type="ECO:0000256" key="3">
    <source>
        <dbReference type="ARBA" id="ARBA00022630"/>
    </source>
</evidence>
<evidence type="ECO:0000259" key="15">
    <source>
        <dbReference type="Pfam" id="PF02771"/>
    </source>
</evidence>
<sequence>MLITEEQAMVRDMARQFAAERLAPFAAEWDRTASFPSEALAEMGRLGMLGMVIPEEWDGAGADYVSYALALEEIAGGDGAVSTIMSVHNSVGCMPILTFGTTEQKERFLRPMARGEKLGAFCLTEPQAGSDAAAIRTRARRDGNHWVLDGTKQFITNGKNGHVAIVFAVTDPSAGKKGISAFVVPTDTPGYHVARIEHKLGQRCSDTAQIVLDGCRLTPDLMLGEEGKGYNIALANLEGGRIGIAAQSVGMARGAFRHALAYARDRTSMGVPIIEHQAVAFRLADMATRIEAAHHLVLHAAALRDAGIPCLKEAAMAKLNASEMAERVCSDAIQIHGGYGYLEDFPVERIYRDVRVCQIYEGTSDIQRLIISRKIAAGD</sequence>
<dbReference type="EC" id="1.3.8.11" evidence="7"/>
<dbReference type="SUPFAM" id="SSF47203">
    <property type="entry name" value="Acyl-CoA dehydrogenase C-terminal domain-like"/>
    <property type="match status" value="1"/>
</dbReference>
<dbReference type="PANTHER" id="PTHR43884:SF12">
    <property type="entry name" value="ISOVALERYL-COA DEHYDROGENASE, MITOCHONDRIAL-RELATED"/>
    <property type="match status" value="1"/>
</dbReference>
<dbReference type="InterPro" id="IPR036250">
    <property type="entry name" value="AcylCo_DH-like_C"/>
</dbReference>
<keyword evidence="3 12" id="KW-0285">Flavoprotein</keyword>
<evidence type="ECO:0000256" key="5">
    <source>
        <dbReference type="ARBA" id="ARBA00023002"/>
    </source>
</evidence>
<dbReference type="Proteomes" id="UP000321523">
    <property type="component" value="Unassembled WGS sequence"/>
</dbReference>
<evidence type="ECO:0000259" key="14">
    <source>
        <dbReference type="Pfam" id="PF02770"/>
    </source>
</evidence>
<keyword evidence="4 12" id="KW-0274">FAD</keyword>
<accession>A0A512DVN6</accession>
<evidence type="ECO:0000256" key="4">
    <source>
        <dbReference type="ARBA" id="ARBA00022827"/>
    </source>
</evidence>
<evidence type="ECO:0000256" key="2">
    <source>
        <dbReference type="ARBA" id="ARBA00009347"/>
    </source>
</evidence>
<dbReference type="Gene3D" id="1.10.540.10">
    <property type="entry name" value="Acyl-CoA dehydrogenase/oxidase, N-terminal domain"/>
    <property type="match status" value="1"/>
</dbReference>
<dbReference type="InterPro" id="IPR037069">
    <property type="entry name" value="AcylCoA_DH/ox_N_sf"/>
</dbReference>
<evidence type="ECO:0000256" key="6">
    <source>
        <dbReference type="ARBA" id="ARBA00052938"/>
    </source>
</evidence>
<dbReference type="Gene3D" id="2.40.110.10">
    <property type="entry name" value="Butyryl-CoA Dehydrogenase, subunit A, domain 2"/>
    <property type="match status" value="1"/>
</dbReference>
<dbReference type="Gene3D" id="1.20.140.10">
    <property type="entry name" value="Butyryl-CoA Dehydrogenase, subunit A, domain 3"/>
    <property type="match status" value="1"/>
</dbReference>
<evidence type="ECO:0000259" key="13">
    <source>
        <dbReference type="Pfam" id="PF00441"/>
    </source>
</evidence>
<dbReference type="InterPro" id="IPR009100">
    <property type="entry name" value="AcylCoA_DH/oxidase_NM_dom_sf"/>
</dbReference>
<dbReference type="GO" id="GO:0003995">
    <property type="term" value="F:acyl-CoA dehydrogenase activity"/>
    <property type="evidence" value="ECO:0007669"/>
    <property type="project" value="InterPro"/>
</dbReference>
<gene>
    <name evidence="16" type="ORF">SAE02_46440</name>
</gene>
<comment type="catalytic activity">
    <reaction evidence="6">
        <text>3-sulfinopropanoyl-CoA + H2O = propanoyl-CoA + sulfite + H(+)</text>
        <dbReference type="Rhea" id="RHEA:41624"/>
        <dbReference type="ChEBI" id="CHEBI:15377"/>
        <dbReference type="ChEBI" id="CHEBI:15378"/>
        <dbReference type="ChEBI" id="CHEBI:17359"/>
        <dbReference type="ChEBI" id="CHEBI:57392"/>
        <dbReference type="ChEBI" id="CHEBI:78349"/>
        <dbReference type="EC" id="3.13.1.4"/>
    </reaction>
    <physiologicalReaction direction="left-to-right" evidence="6">
        <dbReference type="Rhea" id="RHEA:41625"/>
    </physiologicalReaction>
</comment>
<comment type="caution">
    <text evidence="16">The sequence shown here is derived from an EMBL/GenBank/DDBJ whole genome shotgun (WGS) entry which is preliminary data.</text>
</comment>
<feature type="domain" description="Acyl-CoA dehydrogenase/oxidase N-terminal" evidence="15">
    <location>
        <begin position="4"/>
        <end position="116"/>
    </location>
</feature>
<evidence type="ECO:0000256" key="10">
    <source>
        <dbReference type="ARBA" id="ARBA00068311"/>
    </source>
</evidence>
<dbReference type="InterPro" id="IPR006089">
    <property type="entry name" value="Acyl-CoA_DH_CS"/>
</dbReference>